<evidence type="ECO:0000313" key="10">
    <source>
        <dbReference type="Proteomes" id="UP001301140"/>
    </source>
</evidence>
<keyword evidence="6 7" id="KW-0472">Membrane</keyword>
<keyword evidence="3" id="KW-1003">Cell membrane</keyword>
<dbReference type="AlphaFoldDB" id="A0AAP4D5V0"/>
<evidence type="ECO:0000256" key="4">
    <source>
        <dbReference type="ARBA" id="ARBA00022692"/>
    </source>
</evidence>
<feature type="domain" description="Major facilitator superfamily (MFS) profile" evidence="8">
    <location>
        <begin position="6"/>
        <end position="388"/>
    </location>
</feature>
<sequence>MSNGLALRFLNVAHFLDHFFLLVFPTAVLAIHVEWGMSYAETLSLATPAFVLFALATYPCGWLGDRWGGVPMMRLFFLGLGAASVATGFAEGPFSLSLGLAAIGLFTAIYHPVATAMVVQLAERPGRELGINGVWGNLGVALAAAITAGLTAWAGWRMAFLVPGLVTLALGAAYVLFSRRPVATAAGGRAAERKSFSMDPRDQRRVFFVVAVSALLGGLVFNGVTIALPKLFEERLDVEALGLVGVGAVTTGVFLAASFTQLFTGSLIDRLGPRPLLLAGLGLQAPLLLLLGLLGGAAVVPPAVPLMLVVFGVIPVSSWLLGHYVAPAFRSRAYGLQFLLALGVNAFVVPLISGMHAGTGGSAALFLLMAGLAALQFMAALVLPGRRPAPLAPAAA</sequence>
<feature type="transmembrane region" description="Helical" evidence="7">
    <location>
        <begin position="276"/>
        <end position="300"/>
    </location>
</feature>
<feature type="transmembrane region" description="Helical" evidence="7">
    <location>
        <begin position="240"/>
        <end position="264"/>
    </location>
</feature>
<evidence type="ECO:0000256" key="5">
    <source>
        <dbReference type="ARBA" id="ARBA00022989"/>
    </source>
</evidence>
<gene>
    <name evidence="9" type="ORF">PZ740_12045</name>
</gene>
<dbReference type="InterPro" id="IPR036259">
    <property type="entry name" value="MFS_trans_sf"/>
</dbReference>
<reference evidence="9 10" key="1">
    <citation type="submission" date="2023-03" db="EMBL/GenBank/DDBJ databases">
        <title>YIM 152171 draft genome.</title>
        <authorList>
            <person name="Yang Z."/>
        </authorList>
    </citation>
    <scope>NUCLEOTIDE SEQUENCE [LARGE SCALE GENOMIC DNA]</scope>
    <source>
        <strain evidence="9 10">YIM 152171</strain>
    </source>
</reference>
<feature type="transmembrane region" description="Helical" evidence="7">
    <location>
        <begin position="306"/>
        <end position="326"/>
    </location>
</feature>
<feature type="transmembrane region" description="Helical" evidence="7">
    <location>
        <begin position="206"/>
        <end position="228"/>
    </location>
</feature>
<dbReference type="SUPFAM" id="SSF103473">
    <property type="entry name" value="MFS general substrate transporter"/>
    <property type="match status" value="1"/>
</dbReference>
<proteinExistence type="predicted"/>
<accession>A0AAP4D5V0</accession>
<evidence type="ECO:0000256" key="1">
    <source>
        <dbReference type="ARBA" id="ARBA00004651"/>
    </source>
</evidence>
<keyword evidence="5 7" id="KW-1133">Transmembrane helix</keyword>
<comment type="caution">
    <text evidence="9">The sequence shown here is derived from an EMBL/GenBank/DDBJ whole genome shotgun (WGS) entry which is preliminary data.</text>
</comment>
<evidence type="ECO:0000256" key="7">
    <source>
        <dbReference type="SAM" id="Phobius"/>
    </source>
</evidence>
<dbReference type="GO" id="GO:0005886">
    <property type="term" value="C:plasma membrane"/>
    <property type="evidence" value="ECO:0007669"/>
    <property type="project" value="UniProtKB-SubCell"/>
</dbReference>
<feature type="transmembrane region" description="Helical" evidence="7">
    <location>
        <begin position="75"/>
        <end position="94"/>
    </location>
</feature>
<feature type="transmembrane region" description="Helical" evidence="7">
    <location>
        <begin position="160"/>
        <end position="177"/>
    </location>
</feature>
<evidence type="ECO:0000256" key="3">
    <source>
        <dbReference type="ARBA" id="ARBA00022475"/>
    </source>
</evidence>
<dbReference type="GO" id="GO:0022857">
    <property type="term" value="F:transmembrane transporter activity"/>
    <property type="evidence" value="ECO:0007669"/>
    <property type="project" value="InterPro"/>
</dbReference>
<dbReference type="Gene3D" id="1.20.1250.20">
    <property type="entry name" value="MFS general substrate transporter like domains"/>
    <property type="match status" value="2"/>
</dbReference>
<dbReference type="InterPro" id="IPR050171">
    <property type="entry name" value="MFS_Transporters"/>
</dbReference>
<feature type="transmembrane region" description="Helical" evidence="7">
    <location>
        <begin position="363"/>
        <end position="383"/>
    </location>
</feature>
<keyword evidence="10" id="KW-1185">Reference proteome</keyword>
<dbReference type="Proteomes" id="UP001301140">
    <property type="component" value="Unassembled WGS sequence"/>
</dbReference>
<feature type="transmembrane region" description="Helical" evidence="7">
    <location>
        <begin position="12"/>
        <end position="33"/>
    </location>
</feature>
<feature type="transmembrane region" description="Helical" evidence="7">
    <location>
        <begin position="338"/>
        <end position="357"/>
    </location>
</feature>
<feature type="transmembrane region" description="Helical" evidence="7">
    <location>
        <begin position="45"/>
        <end position="63"/>
    </location>
</feature>
<name>A0AAP4D5V0_9PROT</name>
<dbReference type="InterPro" id="IPR011701">
    <property type="entry name" value="MFS"/>
</dbReference>
<protein>
    <submittedName>
        <fullName evidence="9">MFS transporter</fullName>
    </submittedName>
</protein>
<feature type="transmembrane region" description="Helical" evidence="7">
    <location>
        <begin position="100"/>
        <end position="122"/>
    </location>
</feature>
<keyword evidence="4 7" id="KW-0812">Transmembrane</keyword>
<feature type="transmembrane region" description="Helical" evidence="7">
    <location>
        <begin position="134"/>
        <end position="154"/>
    </location>
</feature>
<evidence type="ECO:0000256" key="6">
    <source>
        <dbReference type="ARBA" id="ARBA00023136"/>
    </source>
</evidence>
<dbReference type="RefSeq" id="WP_327789530.1">
    <property type="nucleotide sequence ID" value="NZ_JARGEQ010000126.1"/>
</dbReference>
<evidence type="ECO:0000313" key="9">
    <source>
        <dbReference type="EMBL" id="MDF1587108.1"/>
    </source>
</evidence>
<dbReference type="Pfam" id="PF07690">
    <property type="entry name" value="MFS_1"/>
    <property type="match status" value="1"/>
</dbReference>
<dbReference type="PANTHER" id="PTHR23517:SF2">
    <property type="entry name" value="MULTIDRUG RESISTANCE PROTEIN MDTH"/>
    <property type="match status" value="1"/>
</dbReference>
<dbReference type="PROSITE" id="PS50850">
    <property type="entry name" value="MFS"/>
    <property type="match status" value="1"/>
</dbReference>
<comment type="subcellular location">
    <subcellularLocation>
        <location evidence="1">Cell membrane</location>
        <topology evidence="1">Multi-pass membrane protein</topology>
    </subcellularLocation>
</comment>
<evidence type="ECO:0000256" key="2">
    <source>
        <dbReference type="ARBA" id="ARBA00022448"/>
    </source>
</evidence>
<organism evidence="9 10">
    <name type="scientific">Marinimicrococcus flavescens</name>
    <dbReference type="NCBI Taxonomy" id="3031815"/>
    <lineage>
        <taxon>Bacteria</taxon>
        <taxon>Pseudomonadati</taxon>
        <taxon>Pseudomonadota</taxon>
        <taxon>Alphaproteobacteria</taxon>
        <taxon>Geminicoccales</taxon>
        <taxon>Geminicoccaceae</taxon>
        <taxon>Marinimicrococcus</taxon>
    </lineage>
</organism>
<evidence type="ECO:0000259" key="8">
    <source>
        <dbReference type="PROSITE" id="PS50850"/>
    </source>
</evidence>
<dbReference type="EMBL" id="JARGEQ010000126">
    <property type="protein sequence ID" value="MDF1587108.1"/>
    <property type="molecule type" value="Genomic_DNA"/>
</dbReference>
<dbReference type="InterPro" id="IPR020846">
    <property type="entry name" value="MFS_dom"/>
</dbReference>
<keyword evidence="2" id="KW-0813">Transport</keyword>
<dbReference type="PANTHER" id="PTHR23517">
    <property type="entry name" value="RESISTANCE PROTEIN MDTM, PUTATIVE-RELATED-RELATED"/>
    <property type="match status" value="1"/>
</dbReference>